<sequence>AKKIINLLLLNNNFYPVIIYRRIQKEINELLCTVWSLVMVRGISCQHRSNNFYPVIYRRVQKESDELLCTVWSLVMVRESVVNAR</sequence>
<dbReference type="Proteomes" id="UP000752696">
    <property type="component" value="Unassembled WGS sequence"/>
</dbReference>
<accession>A0A6V7H2U4</accession>
<organism evidence="1 2">
    <name type="scientific">Heterotrigona itama</name>
    <dbReference type="NCBI Taxonomy" id="395501"/>
    <lineage>
        <taxon>Eukaryota</taxon>
        <taxon>Metazoa</taxon>
        <taxon>Ecdysozoa</taxon>
        <taxon>Arthropoda</taxon>
        <taxon>Hexapoda</taxon>
        <taxon>Insecta</taxon>
        <taxon>Pterygota</taxon>
        <taxon>Neoptera</taxon>
        <taxon>Endopterygota</taxon>
        <taxon>Hymenoptera</taxon>
        <taxon>Apocrita</taxon>
        <taxon>Aculeata</taxon>
        <taxon>Apoidea</taxon>
        <taxon>Anthophila</taxon>
        <taxon>Apidae</taxon>
        <taxon>Heterotrigona</taxon>
    </lineage>
</organism>
<reference evidence="1" key="1">
    <citation type="submission" date="2020-07" db="EMBL/GenBank/DDBJ databases">
        <authorList>
            <person name="Nazaruddin N."/>
        </authorList>
    </citation>
    <scope>NUCLEOTIDE SEQUENCE</scope>
</reference>
<proteinExistence type="predicted"/>
<evidence type="ECO:0000313" key="2">
    <source>
        <dbReference type="Proteomes" id="UP000752696"/>
    </source>
</evidence>
<dbReference type="AlphaFoldDB" id="A0A6V7H2U4"/>
<comment type="caution">
    <text evidence="1">The sequence shown here is derived from an EMBL/GenBank/DDBJ whole genome shotgun (WGS) entry which is preliminary data.</text>
</comment>
<evidence type="ECO:0000313" key="1">
    <source>
        <dbReference type="EMBL" id="CAD1473422.1"/>
    </source>
</evidence>
<gene>
    <name evidence="1" type="ORF">MHI_LOCUS376897</name>
</gene>
<name>A0A6V7H2U4_9HYME</name>
<protein>
    <submittedName>
        <fullName evidence="1">Uncharacterized protein</fullName>
    </submittedName>
</protein>
<dbReference type="EMBL" id="CAJDYZ010006464">
    <property type="protein sequence ID" value="CAD1473422.1"/>
    <property type="molecule type" value="Genomic_DNA"/>
</dbReference>
<feature type="non-terminal residue" evidence="1">
    <location>
        <position position="1"/>
    </location>
</feature>
<feature type="non-terminal residue" evidence="1">
    <location>
        <position position="85"/>
    </location>
</feature>
<keyword evidence="2" id="KW-1185">Reference proteome</keyword>